<keyword evidence="2" id="KW-1185">Reference proteome</keyword>
<dbReference type="EMBL" id="BOPG01000025">
    <property type="protein sequence ID" value="GIJ56634.1"/>
    <property type="molecule type" value="Genomic_DNA"/>
</dbReference>
<evidence type="ECO:0000313" key="1">
    <source>
        <dbReference type="EMBL" id="GIJ56634.1"/>
    </source>
</evidence>
<accession>A0A8J4E055</accession>
<name>A0A8J4E055_9ACTN</name>
<protein>
    <submittedName>
        <fullName evidence="1">Uncharacterized protein</fullName>
    </submittedName>
</protein>
<sequence>MIADRYDKSCSCPAAGTVYPVSVDTTRNRRGTRAPYQARPGRRAVVAPSLTELHGPVSGIVELPNRLFWQPDRHVDLDVPGLLVWMYETVLREAMTVDELRAWLHGPTLVRLWPDLYVPAGVRRAWEERHPALRVGIIAA</sequence>
<comment type="caution">
    <text evidence="1">The sequence shown here is derived from an EMBL/GenBank/DDBJ whole genome shotgun (WGS) entry which is preliminary data.</text>
</comment>
<organism evidence="1 2">
    <name type="scientific">Virgisporangium aurantiacum</name>
    <dbReference type="NCBI Taxonomy" id="175570"/>
    <lineage>
        <taxon>Bacteria</taxon>
        <taxon>Bacillati</taxon>
        <taxon>Actinomycetota</taxon>
        <taxon>Actinomycetes</taxon>
        <taxon>Micromonosporales</taxon>
        <taxon>Micromonosporaceae</taxon>
        <taxon>Virgisporangium</taxon>
    </lineage>
</organism>
<gene>
    <name evidence="1" type="ORF">Vau01_041500</name>
</gene>
<reference evidence="1" key="1">
    <citation type="submission" date="2021-01" db="EMBL/GenBank/DDBJ databases">
        <title>Whole genome shotgun sequence of Virgisporangium aurantiacum NBRC 16421.</title>
        <authorList>
            <person name="Komaki H."/>
            <person name="Tamura T."/>
        </authorList>
    </citation>
    <scope>NUCLEOTIDE SEQUENCE</scope>
    <source>
        <strain evidence="1">NBRC 16421</strain>
    </source>
</reference>
<proteinExistence type="predicted"/>
<dbReference type="AlphaFoldDB" id="A0A8J4E055"/>
<evidence type="ECO:0000313" key="2">
    <source>
        <dbReference type="Proteomes" id="UP000612585"/>
    </source>
</evidence>
<dbReference type="Proteomes" id="UP000612585">
    <property type="component" value="Unassembled WGS sequence"/>
</dbReference>